<sequence length="122" mass="13558">MSNIHDANHCESSPEPVTNSIGLFCIESTTTTLSRVGKIPENVFIFVEVKHVPRRRLVYISRQPNAWCGVVGWSSPPSTDCSTWCPPTDVDKMLTSTLGGTGIGFLKYSNKFIENARHLTFK</sequence>
<protein>
    <submittedName>
        <fullName evidence="1">(northern house mosquito) hypothetical protein</fullName>
    </submittedName>
</protein>
<name>A0A8D8G829_CULPI</name>
<accession>A0A8D8G829</accession>
<reference evidence="1" key="1">
    <citation type="submission" date="2021-05" db="EMBL/GenBank/DDBJ databases">
        <authorList>
            <person name="Alioto T."/>
            <person name="Alioto T."/>
            <person name="Gomez Garrido J."/>
        </authorList>
    </citation>
    <scope>NUCLEOTIDE SEQUENCE</scope>
</reference>
<proteinExistence type="predicted"/>
<organism evidence="1">
    <name type="scientific">Culex pipiens</name>
    <name type="common">House mosquito</name>
    <dbReference type="NCBI Taxonomy" id="7175"/>
    <lineage>
        <taxon>Eukaryota</taxon>
        <taxon>Metazoa</taxon>
        <taxon>Ecdysozoa</taxon>
        <taxon>Arthropoda</taxon>
        <taxon>Hexapoda</taxon>
        <taxon>Insecta</taxon>
        <taxon>Pterygota</taxon>
        <taxon>Neoptera</taxon>
        <taxon>Endopterygota</taxon>
        <taxon>Diptera</taxon>
        <taxon>Nematocera</taxon>
        <taxon>Culicoidea</taxon>
        <taxon>Culicidae</taxon>
        <taxon>Culicinae</taxon>
        <taxon>Culicini</taxon>
        <taxon>Culex</taxon>
        <taxon>Culex</taxon>
    </lineage>
</organism>
<dbReference type="EMBL" id="HBUE01139183">
    <property type="protein sequence ID" value="CAG6499932.1"/>
    <property type="molecule type" value="Transcribed_RNA"/>
</dbReference>
<evidence type="ECO:0000313" key="1">
    <source>
        <dbReference type="EMBL" id="CAG6499932.1"/>
    </source>
</evidence>
<dbReference type="AlphaFoldDB" id="A0A8D8G829"/>